<dbReference type="Proteomes" id="UP001241110">
    <property type="component" value="Unassembled WGS sequence"/>
</dbReference>
<name>A0AAE3QZ86_9BACT</name>
<accession>A0AAE3QZ86</accession>
<reference evidence="1" key="1">
    <citation type="submission" date="2023-05" db="EMBL/GenBank/DDBJ databases">
        <authorList>
            <person name="Zhang X."/>
        </authorList>
    </citation>
    <scope>NUCLEOTIDE SEQUENCE</scope>
    <source>
        <strain evidence="1">YF14B1</strain>
    </source>
</reference>
<gene>
    <name evidence="1" type="ORF">QNI16_36055</name>
</gene>
<dbReference type="RefSeq" id="WP_313989189.1">
    <property type="nucleotide sequence ID" value="NZ_JASJOS010000025.1"/>
</dbReference>
<dbReference type="EMBL" id="JASJOS010000025">
    <property type="protein sequence ID" value="MDJ1485951.1"/>
    <property type="molecule type" value="Genomic_DNA"/>
</dbReference>
<comment type="caution">
    <text evidence="1">The sequence shown here is derived from an EMBL/GenBank/DDBJ whole genome shotgun (WGS) entry which is preliminary data.</text>
</comment>
<proteinExistence type="predicted"/>
<evidence type="ECO:0000313" key="2">
    <source>
        <dbReference type="Proteomes" id="UP001241110"/>
    </source>
</evidence>
<evidence type="ECO:0000313" key="1">
    <source>
        <dbReference type="EMBL" id="MDJ1485951.1"/>
    </source>
</evidence>
<sequence>MIHSLHLHGLNWTHIASQLNQIGFTTSRGNFIRAEQVKRLFNRDSN</sequence>
<dbReference type="AlphaFoldDB" id="A0AAE3QZ86"/>
<protein>
    <submittedName>
        <fullName evidence="1">Uncharacterized protein</fullName>
    </submittedName>
</protein>
<organism evidence="1 2">
    <name type="scientific">Xanthocytophaga flava</name>
    <dbReference type="NCBI Taxonomy" id="3048013"/>
    <lineage>
        <taxon>Bacteria</taxon>
        <taxon>Pseudomonadati</taxon>
        <taxon>Bacteroidota</taxon>
        <taxon>Cytophagia</taxon>
        <taxon>Cytophagales</taxon>
        <taxon>Rhodocytophagaceae</taxon>
        <taxon>Xanthocytophaga</taxon>
    </lineage>
</organism>